<evidence type="ECO:0000256" key="1">
    <source>
        <dbReference type="ARBA" id="ARBA00023002"/>
    </source>
</evidence>
<dbReference type="GO" id="GO:0051213">
    <property type="term" value="F:dioxygenase activity"/>
    <property type="evidence" value="ECO:0007669"/>
    <property type="project" value="UniProtKB-KW"/>
</dbReference>
<dbReference type="Gene3D" id="3.60.130.10">
    <property type="entry name" value="Clavaminate synthase-like"/>
    <property type="match status" value="1"/>
</dbReference>
<proteinExistence type="predicted"/>
<reference evidence="4 5" key="1">
    <citation type="submission" date="2024-03" db="EMBL/GenBank/DDBJ databases">
        <title>Novel Streptomyces species of biotechnological and ecological value are a feature of Machair soil.</title>
        <authorList>
            <person name="Prole J.R."/>
            <person name="Goodfellow M."/>
            <person name="Allenby N."/>
            <person name="Ward A.C."/>
        </authorList>
    </citation>
    <scope>NUCLEOTIDE SEQUENCE [LARGE SCALE GENOMIC DNA]</scope>
    <source>
        <strain evidence="4 5">MS1.HAVA.3</strain>
    </source>
</reference>
<dbReference type="Pfam" id="PF02668">
    <property type="entry name" value="TauD"/>
    <property type="match status" value="1"/>
</dbReference>
<dbReference type="Proteomes" id="UP001382904">
    <property type="component" value="Unassembled WGS sequence"/>
</dbReference>
<keyword evidence="4" id="KW-0223">Dioxygenase</keyword>
<accession>A0ABU8U7M0</accession>
<dbReference type="EMBL" id="JBBKAM010000002">
    <property type="protein sequence ID" value="MEJ8643874.1"/>
    <property type="molecule type" value="Genomic_DNA"/>
</dbReference>
<dbReference type="SUPFAM" id="SSF51197">
    <property type="entry name" value="Clavaminate synthase-like"/>
    <property type="match status" value="1"/>
</dbReference>
<evidence type="ECO:0000259" key="3">
    <source>
        <dbReference type="Pfam" id="PF02668"/>
    </source>
</evidence>
<evidence type="ECO:0000256" key="2">
    <source>
        <dbReference type="ARBA" id="ARBA00023004"/>
    </source>
</evidence>
<evidence type="ECO:0000313" key="5">
    <source>
        <dbReference type="Proteomes" id="UP001382904"/>
    </source>
</evidence>
<keyword evidence="1" id="KW-0560">Oxidoreductase</keyword>
<evidence type="ECO:0000313" key="4">
    <source>
        <dbReference type="EMBL" id="MEJ8643874.1"/>
    </source>
</evidence>
<keyword evidence="5" id="KW-1185">Reference proteome</keyword>
<name>A0ABU8U7M0_9ACTN</name>
<dbReference type="InterPro" id="IPR042098">
    <property type="entry name" value="TauD-like_sf"/>
</dbReference>
<keyword evidence="2" id="KW-0408">Iron</keyword>
<gene>
    <name evidence="4" type="ORF">WKI68_25895</name>
</gene>
<dbReference type="InterPro" id="IPR003819">
    <property type="entry name" value="TauD/TfdA-like"/>
</dbReference>
<sequence length="70" mass="7857">MTSAQTEALDLLDALLDKREMQTHGRLEPGEMIFIDNRSIVHGRTAFEDDEASADGGRLMLRTWIGLPRS</sequence>
<organism evidence="4 5">
    <name type="scientific">Streptomyces caledonius</name>
    <dbReference type="NCBI Taxonomy" id="3134107"/>
    <lineage>
        <taxon>Bacteria</taxon>
        <taxon>Bacillati</taxon>
        <taxon>Actinomycetota</taxon>
        <taxon>Actinomycetes</taxon>
        <taxon>Kitasatosporales</taxon>
        <taxon>Streptomycetaceae</taxon>
        <taxon>Streptomyces</taxon>
    </lineage>
</organism>
<comment type="caution">
    <text evidence="4">The sequence shown here is derived from an EMBL/GenBank/DDBJ whole genome shotgun (WGS) entry which is preliminary data.</text>
</comment>
<protein>
    <submittedName>
        <fullName evidence="4">TauD/TfdA family dioxygenase</fullName>
    </submittedName>
</protein>
<feature type="domain" description="TauD/TfdA-like" evidence="3">
    <location>
        <begin position="4"/>
        <end position="64"/>
    </location>
</feature>